<dbReference type="AlphaFoldDB" id="W1PVQ5"/>
<dbReference type="UniPathway" id="UPA00196"/>
<comment type="subcellular location">
    <subcellularLocation>
        <location evidence="1">Endoplasmic reticulum membrane</location>
        <topology evidence="1">Multi-pass membrane protein</topology>
    </subcellularLocation>
</comment>
<evidence type="ECO:0008006" key="13">
    <source>
        <dbReference type="Google" id="ProtNLM"/>
    </source>
</evidence>
<reference evidence="12" key="1">
    <citation type="journal article" date="2013" name="Science">
        <title>The Amborella genome and the evolution of flowering plants.</title>
        <authorList>
            <consortium name="Amborella Genome Project"/>
        </authorList>
    </citation>
    <scope>NUCLEOTIDE SEQUENCE [LARGE SCALE GENOMIC DNA]</scope>
</reference>
<evidence type="ECO:0000256" key="8">
    <source>
        <dbReference type="ARBA" id="ARBA00023136"/>
    </source>
</evidence>
<dbReference type="GO" id="GO:0006506">
    <property type="term" value="P:GPI anchor biosynthetic process"/>
    <property type="evidence" value="ECO:0007669"/>
    <property type="project" value="UniProtKB-UniPathway"/>
</dbReference>
<evidence type="ECO:0000313" key="12">
    <source>
        <dbReference type="Proteomes" id="UP000017836"/>
    </source>
</evidence>
<organism evidence="11 12">
    <name type="scientific">Amborella trichopoda</name>
    <dbReference type="NCBI Taxonomy" id="13333"/>
    <lineage>
        <taxon>Eukaryota</taxon>
        <taxon>Viridiplantae</taxon>
        <taxon>Streptophyta</taxon>
        <taxon>Embryophyta</taxon>
        <taxon>Tracheophyta</taxon>
        <taxon>Spermatophyta</taxon>
        <taxon>Magnoliopsida</taxon>
        <taxon>Amborellales</taxon>
        <taxon>Amborellaceae</taxon>
        <taxon>Amborella</taxon>
    </lineage>
</organism>
<keyword evidence="9" id="KW-0325">Glycoprotein</keyword>
<keyword evidence="12" id="KW-1185">Reference proteome</keyword>
<sequence length="601" mass="67562">MAENMKQQQQEPDICSRTTLPGSKRLLLTLYVFFSFIIGAPFFLKSRAIYRAPLPFKSIESLDNHLSMNPLLFPCHFHTVFLGFGQENQNMGFAQELEFLMFQKMQHISGSDRVCGGCGDNYSVSVTVDYISGCFQSGALENEVSWPCGSLDLSELEQILASDAAFDEYIESFLQRNGGLLKYRGNAYRVVVVNREMENSYRTVIGKHRHAWIYGKISEGDAVSLAAQLFVNFFMNGGIGEGLFSKGKGEFMPIAADGSVVLSFSLLNANPNDWVFDWDFRKIDEIFLSPVVKALAPLANISVESQILYHTPKASYSYWDENLASYIFSTNDLPFFVNSNEWYLDTSVGAAGQSKILHFVVYVPSADECPLVLQLPDGTISSTNGFMSPTWGGIIVWNPTSCSTDSRSARLSRHTFSSQDLVQVMEVFMGQLRLLFGLKSYTSYDVDIQNIVASEKGFAEWELDVLVRHHAAYNLFSSATTLQSLSKLVQSLPSMIVMDEIGKQVKLSLEAANLAENNASLGMYDAAEVSSREARVWAEAAFFHPSIMSILYFPFEHHVAIYSPFFVPVAMHVFIAAFKETMRYRREREKYWAWKNQAPAL</sequence>
<keyword evidence="6" id="KW-0256">Endoplasmic reticulum</keyword>
<keyword evidence="4" id="KW-0337">GPI-anchor biosynthesis</keyword>
<evidence type="ECO:0000256" key="9">
    <source>
        <dbReference type="ARBA" id="ARBA00023180"/>
    </source>
</evidence>
<comment type="pathway">
    <text evidence="2">Glycolipid biosynthesis; glycosylphosphatidylinositol-anchor biosynthesis.</text>
</comment>
<dbReference type="OrthoDB" id="28748at2759"/>
<dbReference type="KEGG" id="atr:18440113"/>
<dbReference type="InterPro" id="IPR019540">
    <property type="entry name" value="PtdIno-glycan_biosynth_class_S"/>
</dbReference>
<feature type="transmembrane region" description="Helical" evidence="10">
    <location>
        <begin position="26"/>
        <end position="44"/>
    </location>
</feature>
<evidence type="ECO:0000313" key="11">
    <source>
        <dbReference type="EMBL" id="ERN11909.1"/>
    </source>
</evidence>
<evidence type="ECO:0000256" key="7">
    <source>
        <dbReference type="ARBA" id="ARBA00022989"/>
    </source>
</evidence>
<evidence type="ECO:0000256" key="2">
    <source>
        <dbReference type="ARBA" id="ARBA00004687"/>
    </source>
</evidence>
<gene>
    <name evidence="11" type="ORF">AMTR_s00020p00225970</name>
</gene>
<dbReference type="Gramene" id="ERN11909">
    <property type="protein sequence ID" value="ERN11909"/>
    <property type="gene ID" value="AMTR_s00020p00225970"/>
</dbReference>
<protein>
    <recommendedName>
        <fullName evidence="13">GPI transamidase component PIG-S</fullName>
    </recommendedName>
</protein>
<dbReference type="eggNOG" id="KOG2459">
    <property type="taxonomic scope" value="Eukaryota"/>
</dbReference>
<dbReference type="GO" id="GO:0042765">
    <property type="term" value="C:GPI-anchor transamidase complex"/>
    <property type="evidence" value="ECO:0000318"/>
    <property type="project" value="GO_Central"/>
</dbReference>
<evidence type="ECO:0000256" key="6">
    <source>
        <dbReference type="ARBA" id="ARBA00022824"/>
    </source>
</evidence>
<keyword evidence="8 10" id="KW-0472">Membrane</keyword>
<dbReference type="STRING" id="13333.W1PVQ5"/>
<comment type="similarity">
    <text evidence="3">Belongs to the PIGS family.</text>
</comment>
<dbReference type="PANTHER" id="PTHR21072:SF13">
    <property type="entry name" value="GPI TRANSAMIDASE COMPONENT PIG-S"/>
    <property type="match status" value="1"/>
</dbReference>
<evidence type="ECO:0000256" key="1">
    <source>
        <dbReference type="ARBA" id="ARBA00004477"/>
    </source>
</evidence>
<dbReference type="PANTHER" id="PTHR21072">
    <property type="entry name" value="GPI TRANSAMIDASE COMPONENT PIG-S"/>
    <property type="match status" value="1"/>
</dbReference>
<name>W1PVQ5_AMBTC</name>
<dbReference type="Pfam" id="PF10510">
    <property type="entry name" value="PIG-S"/>
    <property type="match status" value="1"/>
</dbReference>
<dbReference type="OMA" id="VGDIPFF"/>
<evidence type="ECO:0000256" key="4">
    <source>
        <dbReference type="ARBA" id="ARBA00022502"/>
    </source>
</evidence>
<evidence type="ECO:0000256" key="10">
    <source>
        <dbReference type="SAM" id="Phobius"/>
    </source>
</evidence>
<evidence type="ECO:0000256" key="5">
    <source>
        <dbReference type="ARBA" id="ARBA00022692"/>
    </source>
</evidence>
<feature type="transmembrane region" description="Helical" evidence="10">
    <location>
        <begin position="561"/>
        <end position="578"/>
    </location>
</feature>
<dbReference type="GO" id="GO:0016255">
    <property type="term" value="P:attachment of GPI anchor to protein"/>
    <property type="evidence" value="ECO:0000318"/>
    <property type="project" value="GO_Central"/>
</dbReference>
<keyword evidence="5 10" id="KW-0812">Transmembrane</keyword>
<keyword evidence="7 10" id="KW-1133">Transmembrane helix</keyword>
<dbReference type="EMBL" id="KI392664">
    <property type="protein sequence ID" value="ERN11909.1"/>
    <property type="molecule type" value="Genomic_DNA"/>
</dbReference>
<accession>W1PVQ5</accession>
<evidence type="ECO:0000256" key="3">
    <source>
        <dbReference type="ARBA" id="ARBA00005316"/>
    </source>
</evidence>
<dbReference type="HOGENOM" id="CLU_010026_4_0_1"/>
<dbReference type="Proteomes" id="UP000017836">
    <property type="component" value="Unassembled WGS sequence"/>
</dbReference>
<proteinExistence type="inferred from homology"/>